<keyword evidence="4" id="KW-1185">Reference proteome</keyword>
<keyword evidence="1" id="KW-0472">Membrane</keyword>
<name>A0A928UV21_9SPHI</name>
<organism evidence="3 4">
    <name type="scientific">Sphingobacterium hungaricum</name>
    <dbReference type="NCBI Taxonomy" id="2082723"/>
    <lineage>
        <taxon>Bacteria</taxon>
        <taxon>Pseudomonadati</taxon>
        <taxon>Bacteroidota</taxon>
        <taxon>Sphingobacteriia</taxon>
        <taxon>Sphingobacteriales</taxon>
        <taxon>Sphingobacteriaceae</taxon>
        <taxon>Sphingobacterium</taxon>
    </lineage>
</organism>
<gene>
    <name evidence="3" type="ORF">C4F49_07240</name>
</gene>
<evidence type="ECO:0000256" key="1">
    <source>
        <dbReference type="SAM" id="Phobius"/>
    </source>
</evidence>
<sequence>MKKFSLFLAFLFASFSSVFAQGEIEMATGLRSSGKIYVVVLVMLTIFFGVGLYLFSLDRKIKKLEDKKQS</sequence>
<feature type="signal peptide" evidence="2">
    <location>
        <begin position="1"/>
        <end position="20"/>
    </location>
</feature>
<dbReference type="EMBL" id="PRDK01000004">
    <property type="protein sequence ID" value="MBE8713468.1"/>
    <property type="molecule type" value="Genomic_DNA"/>
</dbReference>
<reference evidence="3" key="1">
    <citation type="submission" date="2018-02" db="EMBL/GenBank/DDBJ databases">
        <authorList>
            <person name="Vasarhelyi B.M."/>
            <person name="Deshmukh S."/>
            <person name="Balint B."/>
            <person name="Kukolya J."/>
        </authorList>
    </citation>
    <scope>NUCLEOTIDE SEQUENCE</scope>
    <source>
        <strain evidence="3">KB22</strain>
    </source>
</reference>
<dbReference type="Proteomes" id="UP000616201">
    <property type="component" value="Unassembled WGS sequence"/>
</dbReference>
<keyword evidence="1" id="KW-1133">Transmembrane helix</keyword>
<evidence type="ECO:0000313" key="3">
    <source>
        <dbReference type="EMBL" id="MBE8713468.1"/>
    </source>
</evidence>
<dbReference type="AlphaFoldDB" id="A0A928UV21"/>
<dbReference type="RefSeq" id="WP_196935408.1">
    <property type="nucleotide sequence ID" value="NZ_MU158698.1"/>
</dbReference>
<feature type="chain" id="PRO_5038093308" evidence="2">
    <location>
        <begin position="21"/>
        <end position="70"/>
    </location>
</feature>
<keyword evidence="2" id="KW-0732">Signal</keyword>
<dbReference type="Pfam" id="PF20077">
    <property type="entry name" value="CcmD_alt"/>
    <property type="match status" value="1"/>
</dbReference>
<keyword evidence="1" id="KW-0812">Transmembrane</keyword>
<proteinExistence type="predicted"/>
<protein>
    <submittedName>
        <fullName evidence="3">CcmD family protein</fullName>
    </submittedName>
</protein>
<comment type="caution">
    <text evidence="3">The sequence shown here is derived from an EMBL/GenBank/DDBJ whole genome shotgun (WGS) entry which is preliminary data.</text>
</comment>
<feature type="transmembrane region" description="Helical" evidence="1">
    <location>
        <begin position="36"/>
        <end position="55"/>
    </location>
</feature>
<accession>A0A928UV21</accession>
<evidence type="ECO:0000313" key="4">
    <source>
        <dbReference type="Proteomes" id="UP000616201"/>
    </source>
</evidence>
<evidence type="ECO:0000256" key="2">
    <source>
        <dbReference type="SAM" id="SignalP"/>
    </source>
</evidence>